<dbReference type="SUPFAM" id="SSF56672">
    <property type="entry name" value="DNA/RNA polymerases"/>
    <property type="match status" value="1"/>
</dbReference>
<gene>
    <name evidence="2" type="ORF">Sradi_3299100</name>
</gene>
<dbReference type="InterPro" id="IPR013103">
    <property type="entry name" value="RVT_2"/>
</dbReference>
<dbReference type="AlphaFoldDB" id="A0AAW2R1W0"/>
<evidence type="ECO:0000259" key="1">
    <source>
        <dbReference type="Pfam" id="PF07727"/>
    </source>
</evidence>
<dbReference type="EMBL" id="JACGWJ010000014">
    <property type="protein sequence ID" value="KAL0373834.1"/>
    <property type="molecule type" value="Genomic_DNA"/>
</dbReference>
<dbReference type="InterPro" id="IPR043502">
    <property type="entry name" value="DNA/RNA_pol_sf"/>
</dbReference>
<comment type="caution">
    <text evidence="2">The sequence shown here is derived from an EMBL/GenBank/DDBJ whole genome shotgun (WGS) entry which is preliminary data.</text>
</comment>
<reference evidence="2" key="2">
    <citation type="journal article" date="2024" name="Plant">
        <title>Genomic evolution and insights into agronomic trait innovations of Sesamum species.</title>
        <authorList>
            <person name="Miao H."/>
            <person name="Wang L."/>
            <person name="Qu L."/>
            <person name="Liu H."/>
            <person name="Sun Y."/>
            <person name="Le M."/>
            <person name="Wang Q."/>
            <person name="Wei S."/>
            <person name="Zheng Y."/>
            <person name="Lin W."/>
            <person name="Duan Y."/>
            <person name="Cao H."/>
            <person name="Xiong S."/>
            <person name="Wang X."/>
            <person name="Wei L."/>
            <person name="Li C."/>
            <person name="Ma Q."/>
            <person name="Ju M."/>
            <person name="Zhao R."/>
            <person name="Li G."/>
            <person name="Mu C."/>
            <person name="Tian Q."/>
            <person name="Mei H."/>
            <person name="Zhang T."/>
            <person name="Gao T."/>
            <person name="Zhang H."/>
        </authorList>
    </citation>
    <scope>NUCLEOTIDE SEQUENCE</scope>
    <source>
        <strain evidence="2">G02</strain>
    </source>
</reference>
<accession>A0AAW2R1W0</accession>
<dbReference type="Pfam" id="PF07727">
    <property type="entry name" value="RVT_2"/>
    <property type="match status" value="1"/>
</dbReference>
<evidence type="ECO:0000313" key="2">
    <source>
        <dbReference type="EMBL" id="KAL0373834.1"/>
    </source>
</evidence>
<protein>
    <submittedName>
        <fullName evidence="2">Retrovirus-related Pol polyprotein from transposon RE1</fullName>
    </submittedName>
</protein>
<sequence length="216" mass="24245">MDPPNGYTAAQPTQASRQWNLKLTVYVDDILLTDASEGSLNVVVQYLDKLFTMKDLRSTKYFLGLELARSTHGLHVTQHKYLQDILRDSSMLDARPTSTPFPSGLHLDSEEGALLHSPDRNWRLVGRLLYLGFTCPDLSFPVRQLSQFMQHPRTSHWDATLHVLRYIKGTCTLGLFFPSQSSLHLSAYSDAAQASCPDSRRSITDFCILLGVSVVS</sequence>
<name>A0AAW2R1W0_SESRA</name>
<reference evidence="2" key="1">
    <citation type="submission" date="2020-06" db="EMBL/GenBank/DDBJ databases">
        <authorList>
            <person name="Li T."/>
            <person name="Hu X."/>
            <person name="Zhang T."/>
            <person name="Song X."/>
            <person name="Zhang H."/>
            <person name="Dai N."/>
            <person name="Sheng W."/>
            <person name="Hou X."/>
            <person name="Wei L."/>
        </authorList>
    </citation>
    <scope>NUCLEOTIDE SEQUENCE</scope>
    <source>
        <strain evidence="2">G02</strain>
        <tissue evidence="2">Leaf</tissue>
    </source>
</reference>
<dbReference type="PANTHER" id="PTHR11439">
    <property type="entry name" value="GAG-POL-RELATED RETROTRANSPOSON"/>
    <property type="match status" value="1"/>
</dbReference>
<organism evidence="2">
    <name type="scientific">Sesamum radiatum</name>
    <name type="common">Black benniseed</name>
    <dbReference type="NCBI Taxonomy" id="300843"/>
    <lineage>
        <taxon>Eukaryota</taxon>
        <taxon>Viridiplantae</taxon>
        <taxon>Streptophyta</taxon>
        <taxon>Embryophyta</taxon>
        <taxon>Tracheophyta</taxon>
        <taxon>Spermatophyta</taxon>
        <taxon>Magnoliopsida</taxon>
        <taxon>eudicotyledons</taxon>
        <taxon>Gunneridae</taxon>
        <taxon>Pentapetalae</taxon>
        <taxon>asterids</taxon>
        <taxon>lamiids</taxon>
        <taxon>Lamiales</taxon>
        <taxon>Pedaliaceae</taxon>
        <taxon>Sesamum</taxon>
    </lineage>
</organism>
<dbReference type="PANTHER" id="PTHR11439:SF511">
    <property type="match status" value="1"/>
</dbReference>
<proteinExistence type="predicted"/>
<feature type="domain" description="Reverse transcriptase Ty1/copia-type" evidence="1">
    <location>
        <begin position="20"/>
        <end position="101"/>
    </location>
</feature>